<accession>A0AA88CNM0</accession>
<dbReference type="AlphaFoldDB" id="A0AA88CNM0"/>
<dbReference type="Proteomes" id="UP001187192">
    <property type="component" value="Unassembled WGS sequence"/>
</dbReference>
<comment type="caution">
    <text evidence="1">The sequence shown here is derived from an EMBL/GenBank/DDBJ whole genome shotgun (WGS) entry which is preliminary data.</text>
</comment>
<evidence type="ECO:0000313" key="1">
    <source>
        <dbReference type="EMBL" id="GMN23591.1"/>
    </source>
</evidence>
<organism evidence="1 2">
    <name type="scientific">Ficus carica</name>
    <name type="common">Common fig</name>
    <dbReference type="NCBI Taxonomy" id="3494"/>
    <lineage>
        <taxon>Eukaryota</taxon>
        <taxon>Viridiplantae</taxon>
        <taxon>Streptophyta</taxon>
        <taxon>Embryophyta</taxon>
        <taxon>Tracheophyta</taxon>
        <taxon>Spermatophyta</taxon>
        <taxon>Magnoliopsida</taxon>
        <taxon>eudicotyledons</taxon>
        <taxon>Gunneridae</taxon>
        <taxon>Pentapetalae</taxon>
        <taxon>rosids</taxon>
        <taxon>fabids</taxon>
        <taxon>Rosales</taxon>
        <taxon>Moraceae</taxon>
        <taxon>Ficeae</taxon>
        <taxon>Ficus</taxon>
    </lineage>
</organism>
<evidence type="ECO:0000313" key="2">
    <source>
        <dbReference type="Proteomes" id="UP001187192"/>
    </source>
</evidence>
<dbReference type="EMBL" id="BTGU01002921">
    <property type="protein sequence ID" value="GMN23591.1"/>
    <property type="molecule type" value="Genomic_DNA"/>
</dbReference>
<sequence>MMKMSQEICLLNKASLHLCTGHTMCVEAKGSDVSKSGPKATPTTPSLPHQAYLINLISPRQSLAPPLVRAEQCGMDSGGPTRWHSGVMMDDLSGPREWGPTNVCPRYMADIDYAATVHDAKACHVLAWPWVEPDLDREPNNMRVQGCMRVAQWACTDGPGDQGKSDGQVACFRTRQQAWWLKTGQAYPGGRAGPSQGEKSDLVVVPVTVGIKGTKVEDLVIDTRHQLHCSEYMF</sequence>
<name>A0AA88CNM0_FICCA</name>
<gene>
    <name evidence="1" type="ORF">TIFTF001_043699</name>
</gene>
<proteinExistence type="predicted"/>
<keyword evidence="2" id="KW-1185">Reference proteome</keyword>
<protein>
    <submittedName>
        <fullName evidence="1">Uncharacterized protein</fullName>
    </submittedName>
</protein>
<reference evidence="1" key="1">
    <citation type="submission" date="2023-07" db="EMBL/GenBank/DDBJ databases">
        <title>draft genome sequence of fig (Ficus carica).</title>
        <authorList>
            <person name="Takahashi T."/>
            <person name="Nishimura K."/>
        </authorList>
    </citation>
    <scope>NUCLEOTIDE SEQUENCE</scope>
</reference>